<accession>A0ACC4CBP9</accession>
<evidence type="ECO:0000313" key="2">
    <source>
        <dbReference type="Proteomes" id="UP000309997"/>
    </source>
</evidence>
<evidence type="ECO:0000313" key="1">
    <source>
        <dbReference type="EMBL" id="KAL3592498.1"/>
    </source>
</evidence>
<gene>
    <name evidence="1" type="ORF">D5086_011138</name>
</gene>
<proteinExistence type="predicted"/>
<dbReference type="EMBL" id="RCHU02000005">
    <property type="protein sequence ID" value="KAL3592498.1"/>
    <property type="molecule type" value="Genomic_DNA"/>
</dbReference>
<comment type="caution">
    <text evidence="1">The sequence shown here is derived from an EMBL/GenBank/DDBJ whole genome shotgun (WGS) entry which is preliminary data.</text>
</comment>
<dbReference type="Proteomes" id="UP000309997">
    <property type="component" value="Unassembled WGS sequence"/>
</dbReference>
<sequence length="505" mass="57392">MYPLIKQCHRVSRTSLSYYSYLIDHCFSLKSLSFARITHAQLIKVGLNRHTFLGNRCLDLYSQFGNVNDALKVLDDISSKNIVSWNICLKGLLKFDHLSLACSVFDDMPERDVVSWNSMISGYASRGYFDCALETFSEMQKLGVRPSEFTYSILMSVVFGVRHGKEIHASIVRSGLGALNVVLGNSLIDMYGKFSSLDYALGVFLTMEELDVISWNSLISVCCKSGYPELALDKFCIMRSLGYAPDEFSVSVVITSCLNLRNLEKGKQIFALCVKVGFLCNTIISSATIDLFSKCNRLKDSVRLFEEQDQWDSAVCNSMISSYARCGFREDGLRLFVLTLKKDIRPTEFTLSSVLHSTSILKLEQGTQFHSLAVKSESMPYEPVSLIWESILHACLIHGDLKLSERVAERLMELEPQSSLPYLVLARIFEIRGQWEGVVRVKKAMKRGKVEKVIGCSWIGVKNQVCTFTADQLQHHRGKEIYLVLRLLNWEMEAKCYLQYHDKMR</sequence>
<protein>
    <submittedName>
        <fullName evidence="1">Uncharacterized protein</fullName>
    </submittedName>
</protein>
<reference evidence="1 2" key="1">
    <citation type="journal article" date="2024" name="Plant Biotechnol. J.">
        <title>Genome and CRISPR/Cas9 system of a widespread forest tree (Populus alba) in the world.</title>
        <authorList>
            <person name="Liu Y.J."/>
            <person name="Jiang P.F."/>
            <person name="Han X.M."/>
            <person name="Li X.Y."/>
            <person name="Wang H.M."/>
            <person name="Wang Y.J."/>
            <person name="Wang X.X."/>
            <person name="Zeng Q.Y."/>
        </authorList>
    </citation>
    <scope>NUCLEOTIDE SEQUENCE [LARGE SCALE GENOMIC DNA]</scope>
    <source>
        <strain evidence="2">cv. PAL-ZL1</strain>
    </source>
</reference>
<keyword evidence="2" id="KW-1185">Reference proteome</keyword>
<organism evidence="1 2">
    <name type="scientific">Populus alba</name>
    <name type="common">White poplar</name>
    <dbReference type="NCBI Taxonomy" id="43335"/>
    <lineage>
        <taxon>Eukaryota</taxon>
        <taxon>Viridiplantae</taxon>
        <taxon>Streptophyta</taxon>
        <taxon>Embryophyta</taxon>
        <taxon>Tracheophyta</taxon>
        <taxon>Spermatophyta</taxon>
        <taxon>Magnoliopsida</taxon>
        <taxon>eudicotyledons</taxon>
        <taxon>Gunneridae</taxon>
        <taxon>Pentapetalae</taxon>
        <taxon>rosids</taxon>
        <taxon>fabids</taxon>
        <taxon>Malpighiales</taxon>
        <taxon>Salicaceae</taxon>
        <taxon>Saliceae</taxon>
        <taxon>Populus</taxon>
    </lineage>
</organism>
<name>A0ACC4CBP9_POPAL</name>